<dbReference type="STRING" id="926562.Oweho_2003"/>
<dbReference type="KEGG" id="oho:Oweho_2003"/>
<dbReference type="HOGENOM" id="CLU_1376966_0_0_10"/>
<dbReference type="Proteomes" id="UP000005631">
    <property type="component" value="Chromosome"/>
</dbReference>
<dbReference type="EMBL" id="CP003156">
    <property type="protein sequence ID" value="AEV32980.1"/>
    <property type="molecule type" value="Genomic_DNA"/>
</dbReference>
<evidence type="ECO:0000313" key="2">
    <source>
        <dbReference type="EMBL" id="AEV32980.1"/>
    </source>
</evidence>
<keyword evidence="3" id="KW-1185">Reference proteome</keyword>
<dbReference type="PATRIC" id="fig|926562.3.peg.2009"/>
<evidence type="ECO:0000313" key="3">
    <source>
        <dbReference type="Proteomes" id="UP000005631"/>
    </source>
</evidence>
<organism evidence="2 3">
    <name type="scientific">Owenweeksia hongkongensis (strain DSM 17368 / CIP 108786 / JCM 12287 / NRRL B-23963 / UST20020801)</name>
    <dbReference type="NCBI Taxonomy" id="926562"/>
    <lineage>
        <taxon>Bacteria</taxon>
        <taxon>Pseudomonadati</taxon>
        <taxon>Bacteroidota</taxon>
        <taxon>Flavobacteriia</taxon>
        <taxon>Flavobacteriales</taxon>
        <taxon>Owenweeksiaceae</taxon>
        <taxon>Owenweeksia</taxon>
    </lineage>
</organism>
<feature type="chain" id="PRO_5003515363" evidence="1">
    <location>
        <begin position="21"/>
        <end position="198"/>
    </location>
</feature>
<dbReference type="OrthoDB" id="1340656at2"/>
<dbReference type="RefSeq" id="WP_014202332.1">
    <property type="nucleotide sequence ID" value="NC_016599.1"/>
</dbReference>
<evidence type="ECO:0000256" key="1">
    <source>
        <dbReference type="SAM" id="SignalP"/>
    </source>
</evidence>
<feature type="signal peptide" evidence="1">
    <location>
        <begin position="1"/>
        <end position="20"/>
    </location>
</feature>
<protein>
    <submittedName>
        <fullName evidence="2">Uncharacterized protein</fullName>
    </submittedName>
</protein>
<reference evidence="2 3" key="1">
    <citation type="journal article" date="2012" name="Stand. Genomic Sci.">
        <title>Genome sequence of the orange-pigmented seawater bacterium Owenweeksia hongkongensis type strain (UST20020801(T)).</title>
        <authorList>
            <person name="Riedel T."/>
            <person name="Held B."/>
            <person name="Nolan M."/>
            <person name="Lucas S."/>
            <person name="Lapidus A."/>
            <person name="Tice H."/>
            <person name="Del Rio T.G."/>
            <person name="Cheng J.F."/>
            <person name="Han C."/>
            <person name="Tapia R."/>
            <person name="Goodwin L.A."/>
            <person name="Pitluck S."/>
            <person name="Liolios K."/>
            <person name="Mavromatis K."/>
            <person name="Pagani I."/>
            <person name="Ivanova N."/>
            <person name="Mikhailova N."/>
            <person name="Pati A."/>
            <person name="Chen A."/>
            <person name="Palaniappan K."/>
            <person name="Rohde M."/>
            <person name="Tindall B.J."/>
            <person name="Detter J.C."/>
            <person name="Goker M."/>
            <person name="Woyke T."/>
            <person name="Bristow J."/>
            <person name="Eisen J.A."/>
            <person name="Markowitz V."/>
            <person name="Hugenholtz P."/>
            <person name="Klenk H.P."/>
            <person name="Kyrpides N.C."/>
        </authorList>
    </citation>
    <scope>NUCLEOTIDE SEQUENCE</scope>
    <source>
        <strain evidence="3">DSM 17368 / JCM 12287 / NRRL B-23963</strain>
    </source>
</reference>
<sequence length="198" mass="20930">MKKLFFLTLIFPLTGYIATAQTGNVGVGTSSPQAKLDVNGDVRIGNVPLKTSNTMNVALDTATGQLVKQEGITKASGFVNAGVPVSLGNISVQVSTSGNRSLMIRMDSTATLSGASINNYHGGALSVGGASSTVTGYTRRSDSFAGGTFYRWQSSANFTHHGNIQTILFTDETNRYAYRATLIIGSGYVNNFVSIERL</sequence>
<name>G8R2Y6_OWEHD</name>
<accession>G8R2Y6</accession>
<gene>
    <name evidence="2" type="ordered locus">Oweho_2003</name>
</gene>
<dbReference type="AlphaFoldDB" id="G8R2Y6"/>
<keyword evidence="1" id="KW-0732">Signal</keyword>
<proteinExistence type="predicted"/>